<evidence type="ECO:0000256" key="3">
    <source>
        <dbReference type="ARBA" id="ARBA00023082"/>
    </source>
</evidence>
<evidence type="ECO:0000313" key="10">
    <source>
        <dbReference type="Proteomes" id="UP001216390"/>
    </source>
</evidence>
<dbReference type="SUPFAM" id="SSF88659">
    <property type="entry name" value="Sigma3 and sigma4 domains of RNA polymerase sigma factors"/>
    <property type="match status" value="1"/>
</dbReference>
<dbReference type="CDD" id="cd06171">
    <property type="entry name" value="Sigma70_r4"/>
    <property type="match status" value="1"/>
</dbReference>
<dbReference type="EMBL" id="CP116942">
    <property type="protein sequence ID" value="WCO66982.1"/>
    <property type="molecule type" value="Genomic_DNA"/>
</dbReference>
<dbReference type="NCBIfam" id="TIGR02937">
    <property type="entry name" value="sigma70-ECF"/>
    <property type="match status" value="1"/>
</dbReference>
<dbReference type="PANTHER" id="PTHR43133">
    <property type="entry name" value="RNA POLYMERASE ECF-TYPE SIGMA FACTO"/>
    <property type="match status" value="1"/>
</dbReference>
<dbReference type="GO" id="GO:0006352">
    <property type="term" value="P:DNA-templated transcription initiation"/>
    <property type="evidence" value="ECO:0007669"/>
    <property type="project" value="InterPro"/>
</dbReference>
<dbReference type="InterPro" id="IPR039425">
    <property type="entry name" value="RNA_pol_sigma-70-like"/>
</dbReference>
<evidence type="ECO:0000256" key="5">
    <source>
        <dbReference type="ARBA" id="ARBA00023163"/>
    </source>
</evidence>
<evidence type="ECO:0000256" key="6">
    <source>
        <dbReference type="RuleBase" id="RU000716"/>
    </source>
</evidence>
<evidence type="ECO:0000256" key="2">
    <source>
        <dbReference type="ARBA" id="ARBA00023015"/>
    </source>
</evidence>
<evidence type="ECO:0000256" key="4">
    <source>
        <dbReference type="ARBA" id="ARBA00023125"/>
    </source>
</evidence>
<organism evidence="9 10">
    <name type="scientific">Iamia majanohamensis</name>
    <dbReference type="NCBI Taxonomy" id="467976"/>
    <lineage>
        <taxon>Bacteria</taxon>
        <taxon>Bacillati</taxon>
        <taxon>Actinomycetota</taxon>
        <taxon>Acidimicrobiia</taxon>
        <taxon>Acidimicrobiales</taxon>
        <taxon>Iamiaceae</taxon>
        <taxon>Iamia</taxon>
    </lineage>
</organism>
<name>A0AAF0BTM1_9ACTN</name>
<dbReference type="InterPro" id="IPR014284">
    <property type="entry name" value="RNA_pol_sigma-70_dom"/>
</dbReference>
<evidence type="ECO:0000259" key="8">
    <source>
        <dbReference type="Pfam" id="PF08281"/>
    </source>
</evidence>
<evidence type="ECO:0000256" key="1">
    <source>
        <dbReference type="ARBA" id="ARBA00010641"/>
    </source>
</evidence>
<dbReference type="Pfam" id="PF04542">
    <property type="entry name" value="Sigma70_r2"/>
    <property type="match status" value="1"/>
</dbReference>
<dbReference type="SUPFAM" id="SSF88946">
    <property type="entry name" value="Sigma2 domain of RNA polymerase sigma factors"/>
    <property type="match status" value="1"/>
</dbReference>
<gene>
    <name evidence="9" type="ORF">PO878_21045</name>
</gene>
<dbReference type="PROSITE" id="PS01063">
    <property type="entry name" value="SIGMA70_ECF"/>
    <property type="match status" value="1"/>
</dbReference>
<dbReference type="GO" id="GO:0003677">
    <property type="term" value="F:DNA binding"/>
    <property type="evidence" value="ECO:0007669"/>
    <property type="project" value="UniProtKB-KW"/>
</dbReference>
<comment type="similarity">
    <text evidence="1 6">Belongs to the sigma-70 factor family. ECF subfamily.</text>
</comment>
<keyword evidence="5 6" id="KW-0804">Transcription</keyword>
<dbReference type="InterPro" id="IPR013325">
    <property type="entry name" value="RNA_pol_sigma_r2"/>
</dbReference>
<dbReference type="InterPro" id="IPR036388">
    <property type="entry name" value="WH-like_DNA-bd_sf"/>
</dbReference>
<reference evidence="9" key="1">
    <citation type="submission" date="2023-01" db="EMBL/GenBank/DDBJ databases">
        <title>The diversity of Class Acidimicrobiia in South China Sea sediment environments and the proposal of Iamia marina sp. nov., a novel species of the genus Iamia.</title>
        <authorList>
            <person name="He Y."/>
            <person name="Tian X."/>
        </authorList>
    </citation>
    <scope>NUCLEOTIDE SEQUENCE</scope>
    <source>
        <strain evidence="9">DSM 19957</strain>
    </source>
</reference>
<dbReference type="Gene3D" id="1.10.10.10">
    <property type="entry name" value="Winged helix-like DNA-binding domain superfamily/Winged helix DNA-binding domain"/>
    <property type="match status" value="1"/>
</dbReference>
<dbReference type="Proteomes" id="UP001216390">
    <property type="component" value="Chromosome"/>
</dbReference>
<dbReference type="RefSeq" id="WP_272736504.1">
    <property type="nucleotide sequence ID" value="NZ_CP116942.1"/>
</dbReference>
<dbReference type="Pfam" id="PF08281">
    <property type="entry name" value="Sigma70_r4_2"/>
    <property type="match status" value="1"/>
</dbReference>
<dbReference type="InterPro" id="IPR013249">
    <property type="entry name" value="RNA_pol_sigma70_r4_t2"/>
</dbReference>
<keyword evidence="2 6" id="KW-0805">Transcription regulation</keyword>
<feature type="domain" description="RNA polymerase sigma-70 region 2" evidence="7">
    <location>
        <begin position="23"/>
        <end position="89"/>
    </location>
</feature>
<dbReference type="InterPro" id="IPR007627">
    <property type="entry name" value="RNA_pol_sigma70_r2"/>
</dbReference>
<feature type="domain" description="RNA polymerase sigma factor 70 region 4 type 2" evidence="8">
    <location>
        <begin position="116"/>
        <end position="167"/>
    </location>
</feature>
<keyword evidence="4 6" id="KW-0238">DNA-binding</keyword>
<keyword evidence="3 6" id="KW-0731">Sigma factor</keyword>
<keyword evidence="10" id="KW-1185">Reference proteome</keyword>
<proteinExistence type="inferred from homology"/>
<dbReference type="KEGG" id="ima:PO878_21045"/>
<protein>
    <recommendedName>
        <fullName evidence="6">RNA polymerase sigma factor</fullName>
    </recommendedName>
</protein>
<evidence type="ECO:0000259" key="7">
    <source>
        <dbReference type="Pfam" id="PF04542"/>
    </source>
</evidence>
<dbReference type="InterPro" id="IPR000838">
    <property type="entry name" value="RNA_pol_sigma70_ECF_CS"/>
</dbReference>
<dbReference type="PANTHER" id="PTHR43133:SF61">
    <property type="entry name" value="ECF RNA POLYMERASE SIGMA FACTOR SIGC"/>
    <property type="match status" value="1"/>
</dbReference>
<accession>A0AAF0BTM1</accession>
<dbReference type="AlphaFoldDB" id="A0AAF0BTM1"/>
<sequence length="189" mass="20371">MDHLTELALAARDGDEPSLAGFVRASQADVHRLAAHLVDPASADDVTQEVYLRAIPALARYRGEAPARAWLLTITRRTCADVIRRRGRRRRLWQRLTDQPDPARTEGAPEVGGDTALEELLGDLDPDRREAFVLTQVLGLAYAEAAEVCGVPVGTIRSRVSRARSDLVAAVRAAEDAEPGARGAEGASS</sequence>
<dbReference type="GO" id="GO:0016987">
    <property type="term" value="F:sigma factor activity"/>
    <property type="evidence" value="ECO:0007669"/>
    <property type="project" value="UniProtKB-KW"/>
</dbReference>
<evidence type="ECO:0000313" key="9">
    <source>
        <dbReference type="EMBL" id="WCO66982.1"/>
    </source>
</evidence>
<dbReference type="Gene3D" id="1.10.1740.10">
    <property type="match status" value="1"/>
</dbReference>
<dbReference type="InterPro" id="IPR013324">
    <property type="entry name" value="RNA_pol_sigma_r3/r4-like"/>
</dbReference>
<dbReference type="GO" id="GO:0006950">
    <property type="term" value="P:response to stress"/>
    <property type="evidence" value="ECO:0007669"/>
    <property type="project" value="UniProtKB-ARBA"/>
</dbReference>